<sequence length="189" mass="22213">MNNPILQRLNADHKHIAKVMYCLRAQIKGFDDPDMEPNISQIMDILDFISTFPERWHHPVEDVVFRKLMEKNPPHPEQIRAVLREHEDLERITQELKTAFERVAMDIAVPIAHLYKTTTIYLSRQMLHLDAEESVLFPLVEDYLEEDDWADVEEEVDRVFGDPDDLAKQEYDHLLSSILNFDAHFSSTD</sequence>
<evidence type="ECO:0000313" key="2">
    <source>
        <dbReference type="EMBL" id="EAR07963.1"/>
    </source>
</evidence>
<dbReference type="InterPro" id="IPR012312">
    <property type="entry name" value="Hemerythrin-like"/>
</dbReference>
<protein>
    <recommendedName>
        <fullName evidence="1">Hemerythrin-like domain-containing protein</fullName>
    </recommendedName>
</protein>
<dbReference type="EMBL" id="AAOE01000028">
    <property type="protein sequence ID" value="EAR07963.1"/>
    <property type="molecule type" value="Genomic_DNA"/>
</dbReference>
<dbReference type="Pfam" id="PF01814">
    <property type="entry name" value="Hemerythrin"/>
    <property type="match status" value="1"/>
</dbReference>
<evidence type="ECO:0000313" key="3">
    <source>
        <dbReference type="Proteomes" id="UP000005953"/>
    </source>
</evidence>
<accession>A4BIU6</accession>
<keyword evidence="3" id="KW-1185">Reference proteome</keyword>
<organism evidence="2 3">
    <name type="scientific">Reinekea blandensis MED297</name>
    <dbReference type="NCBI Taxonomy" id="314283"/>
    <lineage>
        <taxon>Bacteria</taxon>
        <taxon>Pseudomonadati</taxon>
        <taxon>Pseudomonadota</taxon>
        <taxon>Gammaproteobacteria</taxon>
        <taxon>Oceanospirillales</taxon>
        <taxon>Saccharospirillaceae</taxon>
        <taxon>Reinekea</taxon>
    </lineage>
</organism>
<comment type="caution">
    <text evidence="2">The sequence shown here is derived from an EMBL/GenBank/DDBJ whole genome shotgun (WGS) entry which is preliminary data.</text>
</comment>
<dbReference type="OrthoDB" id="7349010at2"/>
<dbReference type="PANTHER" id="PTHR39966:SF1">
    <property type="entry name" value="HEMERYTHRIN-LIKE DOMAIN-CONTAINING PROTEIN"/>
    <property type="match status" value="1"/>
</dbReference>
<dbReference type="GO" id="GO:0005886">
    <property type="term" value="C:plasma membrane"/>
    <property type="evidence" value="ECO:0007669"/>
    <property type="project" value="TreeGrafter"/>
</dbReference>
<dbReference type="PANTHER" id="PTHR39966">
    <property type="entry name" value="BLL2471 PROTEIN-RELATED"/>
    <property type="match status" value="1"/>
</dbReference>
<evidence type="ECO:0000259" key="1">
    <source>
        <dbReference type="Pfam" id="PF01814"/>
    </source>
</evidence>
<gene>
    <name evidence="2" type="ORF">MED297_04914</name>
</gene>
<dbReference type="Gene3D" id="1.20.120.520">
    <property type="entry name" value="nmb1532 protein domain like"/>
    <property type="match status" value="1"/>
</dbReference>
<dbReference type="Proteomes" id="UP000005953">
    <property type="component" value="Unassembled WGS sequence"/>
</dbReference>
<proteinExistence type="predicted"/>
<dbReference type="HOGENOM" id="CLU_095978_0_0_6"/>
<feature type="domain" description="Hemerythrin-like" evidence="1">
    <location>
        <begin position="6"/>
        <end position="140"/>
    </location>
</feature>
<dbReference type="STRING" id="314283.MED297_04914"/>
<dbReference type="RefSeq" id="WP_008047997.1">
    <property type="nucleotide sequence ID" value="NZ_CH724154.1"/>
</dbReference>
<name>A4BIU6_9GAMM</name>
<dbReference type="AlphaFoldDB" id="A4BIU6"/>
<reference evidence="2 3" key="1">
    <citation type="submission" date="2006-02" db="EMBL/GenBank/DDBJ databases">
        <authorList>
            <person name="Pinhassi J."/>
            <person name="Pedros-Alio C."/>
            <person name="Ferriera S."/>
            <person name="Johnson J."/>
            <person name="Kravitz S."/>
            <person name="Halpern A."/>
            <person name="Remington K."/>
            <person name="Beeson K."/>
            <person name="Tran B."/>
            <person name="Rogers Y.-H."/>
            <person name="Friedman R."/>
            <person name="Venter J.C."/>
        </authorList>
    </citation>
    <scope>NUCLEOTIDE SEQUENCE [LARGE SCALE GENOMIC DNA]</scope>
    <source>
        <strain evidence="2 3">MED297</strain>
    </source>
</reference>